<name>A0AAX4NG24_9ARCH</name>
<keyword evidence="3" id="KW-1185">Reference proteome</keyword>
<evidence type="ECO:0000256" key="1">
    <source>
        <dbReference type="SAM" id="MobiDB-lite"/>
    </source>
</evidence>
<proteinExistence type="predicted"/>
<feature type="region of interest" description="Disordered" evidence="1">
    <location>
        <begin position="1"/>
        <end position="25"/>
    </location>
</feature>
<accession>A0AAX4NG24</accession>
<evidence type="ECO:0000313" key="3">
    <source>
        <dbReference type="Proteomes" id="UP001451606"/>
    </source>
</evidence>
<sequence>MQKQLRNPEKRYRKLKKAKKRERNSMEDAMHMAWEKLVSNNLHIYFVFKDLKIIKKAIIEERNSGIHEQRSI</sequence>
<protein>
    <submittedName>
        <fullName evidence="2">Uncharacterized protein</fullName>
    </submittedName>
</protein>
<dbReference type="EMBL" id="CP133772">
    <property type="protein sequence ID" value="WYY00405.1"/>
    <property type="molecule type" value="Genomic_DNA"/>
</dbReference>
<dbReference type="Proteomes" id="UP001451606">
    <property type="component" value="Chromosome"/>
</dbReference>
<feature type="compositionally biased region" description="Basic residues" evidence="1">
    <location>
        <begin position="11"/>
        <end position="22"/>
    </location>
</feature>
<dbReference type="RefSeq" id="WP_393970743.1">
    <property type="nucleotide sequence ID" value="NZ_CP133772.1"/>
</dbReference>
<dbReference type="GeneID" id="95967711"/>
<feature type="compositionally biased region" description="Basic and acidic residues" evidence="1">
    <location>
        <begin position="1"/>
        <end position="10"/>
    </location>
</feature>
<organism evidence="2 3">
    <name type="scientific">Oxyplasma meridianum</name>
    <dbReference type="NCBI Taxonomy" id="3073602"/>
    <lineage>
        <taxon>Archaea</taxon>
        <taxon>Methanobacteriati</taxon>
        <taxon>Thermoplasmatota</taxon>
        <taxon>Thermoplasmata</taxon>
        <taxon>Thermoplasmatales</taxon>
        <taxon>Thermoplasmataceae</taxon>
        <taxon>Oxyplasma</taxon>
    </lineage>
</organism>
<reference evidence="2 3" key="1">
    <citation type="submission" date="2023-09" db="EMBL/GenBank/DDBJ databases">
        <authorList>
            <person name="Golyshina O.V."/>
            <person name="Lunev E.A."/>
            <person name="Bargiela R."/>
            <person name="Gaines M.C."/>
            <person name="Daum B."/>
            <person name="Bale N.J."/>
            <person name="Koenen M."/>
            <person name="Sinninghe Damst J.S."/>
            <person name="Yakimov M."/>
            <person name="Golyshin P.N."/>
        </authorList>
    </citation>
    <scope>NUCLEOTIDE SEQUENCE [LARGE SCALE GENOMIC DNA]</scope>
    <source>
        <strain evidence="2 3">M1</strain>
    </source>
</reference>
<gene>
    <name evidence="2" type="ORF">OXIME_000975</name>
</gene>
<dbReference type="KEGG" id="omr:OXIME_000975"/>
<evidence type="ECO:0000313" key="2">
    <source>
        <dbReference type="EMBL" id="WYY00405.1"/>
    </source>
</evidence>
<dbReference type="AlphaFoldDB" id="A0AAX4NG24"/>